<organism evidence="5 6">
    <name type="scientific">Candidatus Raskinella chloraquaticus</name>
    <dbReference type="NCBI Taxonomy" id="1951219"/>
    <lineage>
        <taxon>Bacteria</taxon>
        <taxon>Pseudomonadati</taxon>
        <taxon>Pseudomonadota</taxon>
        <taxon>Alphaproteobacteria</taxon>
        <taxon>Hyphomicrobiales</taxon>
        <taxon>Phreatobacteraceae</taxon>
        <taxon>Candidatus Raskinella</taxon>
    </lineage>
</organism>
<comment type="pathway">
    <text evidence="1">Metabolic intermediate biosynthesis; chorismate biosynthesis; chorismate from D-erythrose 4-phosphate and phosphoenolpyruvate: step 4/7.</text>
</comment>
<dbReference type="GO" id="GO:0004764">
    <property type="term" value="F:shikimate 3-dehydrogenase (NADP+) activity"/>
    <property type="evidence" value="ECO:0007669"/>
    <property type="project" value="InterPro"/>
</dbReference>
<evidence type="ECO:0000256" key="1">
    <source>
        <dbReference type="ARBA" id="ARBA00004871"/>
    </source>
</evidence>
<dbReference type="GO" id="GO:0019632">
    <property type="term" value="P:shikimate metabolic process"/>
    <property type="evidence" value="ECO:0007669"/>
    <property type="project" value="TreeGrafter"/>
</dbReference>
<dbReference type="Proteomes" id="UP000192872">
    <property type="component" value="Unassembled WGS sequence"/>
</dbReference>
<dbReference type="PANTHER" id="PTHR21089:SF1">
    <property type="entry name" value="BIFUNCTIONAL 3-DEHYDROQUINATE DEHYDRATASE_SHIKIMATE DEHYDROGENASE, CHLOROPLASTIC"/>
    <property type="match status" value="1"/>
</dbReference>
<dbReference type="Pfam" id="PF08501">
    <property type="entry name" value="Shikimate_dh_N"/>
    <property type="match status" value="1"/>
</dbReference>
<dbReference type="SUPFAM" id="SSF51735">
    <property type="entry name" value="NAD(P)-binding Rossmann-fold domains"/>
    <property type="match status" value="1"/>
</dbReference>
<dbReference type="RefSeq" id="WP_376802537.1">
    <property type="nucleotide sequence ID" value="NZ_DBNB01000019.1"/>
</dbReference>
<protein>
    <submittedName>
        <fullName evidence="5">Shikimate dehydrogenase</fullName>
    </submittedName>
</protein>
<dbReference type="InterPro" id="IPR022893">
    <property type="entry name" value="Shikimate_DH_fam"/>
</dbReference>
<dbReference type="InterPro" id="IPR013708">
    <property type="entry name" value="Shikimate_DH-bd_N"/>
</dbReference>
<dbReference type="InterPro" id="IPR046346">
    <property type="entry name" value="Aminoacid_DH-like_N_sf"/>
</dbReference>
<dbReference type="Gene3D" id="3.40.50.720">
    <property type="entry name" value="NAD(P)-binding Rossmann-like Domain"/>
    <property type="match status" value="1"/>
</dbReference>
<name>A0A1W9HPP2_9HYPH</name>
<dbReference type="GO" id="GO:0050661">
    <property type="term" value="F:NADP binding"/>
    <property type="evidence" value="ECO:0007669"/>
    <property type="project" value="TreeGrafter"/>
</dbReference>
<dbReference type="AlphaFoldDB" id="A0A1W9HPP2"/>
<accession>A0A1W9HPP2</accession>
<reference evidence="5 6" key="1">
    <citation type="journal article" date="2017" name="Water Res.">
        <title>Comammox in drinking water systems.</title>
        <authorList>
            <person name="Wang Y."/>
            <person name="Ma L."/>
            <person name="Mao Y."/>
            <person name="Jiang X."/>
            <person name="Xia Y."/>
            <person name="Yu K."/>
            <person name="Li B."/>
            <person name="Zhang T."/>
        </authorList>
    </citation>
    <scope>NUCLEOTIDE SEQUENCE [LARGE SCALE GENOMIC DNA]</scope>
    <source>
        <strain evidence="5">SG_bin8</strain>
    </source>
</reference>
<feature type="domain" description="Shikimate dehydrogenase substrate binding N-terminal" evidence="4">
    <location>
        <begin position="14"/>
        <end position="96"/>
    </location>
</feature>
<evidence type="ECO:0000256" key="3">
    <source>
        <dbReference type="ARBA" id="ARBA00023141"/>
    </source>
</evidence>
<dbReference type="GO" id="GO:0005829">
    <property type="term" value="C:cytosol"/>
    <property type="evidence" value="ECO:0007669"/>
    <property type="project" value="TreeGrafter"/>
</dbReference>
<dbReference type="GO" id="GO:0009073">
    <property type="term" value="P:aromatic amino acid family biosynthetic process"/>
    <property type="evidence" value="ECO:0007669"/>
    <property type="project" value="UniProtKB-KW"/>
</dbReference>
<dbReference type="PANTHER" id="PTHR21089">
    <property type="entry name" value="SHIKIMATE DEHYDROGENASE"/>
    <property type="match status" value="1"/>
</dbReference>
<sequence length="279" mass="29502">MATINGNTALIAHIGYPTSTFKAPMIYNPYFDSINLDAVVVPMGVKGEDFATAFPAICRFTNFHGALITMPHKVTALNLMDEVSPTAEISGACNAVRRLADGRLIGDMFDGEGFVRGLMRKCCIVGGRQALVIGCGGVGSAIAASLAGAGIAHLCLHDVSSSTMEGLAQRLGHHYPDLNMTLGSNDPAGADIVVNATPLGMKAGDPMPLDVARLGPQNFVGEVVMKKEKTAFLNAAEAAGCRIQIGIDMLFEQIPAYLEFFGFPTTTPDILRARAHITY</sequence>
<dbReference type="GO" id="GO:0009423">
    <property type="term" value="P:chorismate biosynthetic process"/>
    <property type="evidence" value="ECO:0007669"/>
    <property type="project" value="TreeGrafter"/>
</dbReference>
<evidence type="ECO:0000313" key="5">
    <source>
        <dbReference type="EMBL" id="OQW49435.1"/>
    </source>
</evidence>
<keyword evidence="3" id="KW-0057">Aromatic amino acid biosynthesis</keyword>
<dbReference type="CDD" id="cd01065">
    <property type="entry name" value="NAD_bind_Shikimate_DH"/>
    <property type="match status" value="1"/>
</dbReference>
<proteinExistence type="predicted"/>
<evidence type="ECO:0000256" key="2">
    <source>
        <dbReference type="ARBA" id="ARBA00023002"/>
    </source>
</evidence>
<evidence type="ECO:0000259" key="4">
    <source>
        <dbReference type="Pfam" id="PF08501"/>
    </source>
</evidence>
<dbReference type="STRING" id="1827387.A4S15_01445"/>
<comment type="caution">
    <text evidence="5">The sequence shown here is derived from an EMBL/GenBank/DDBJ whole genome shotgun (WGS) entry which is preliminary data.</text>
</comment>
<dbReference type="Gene3D" id="3.40.50.10860">
    <property type="entry name" value="Leucine Dehydrogenase, chain A, domain 1"/>
    <property type="match status" value="1"/>
</dbReference>
<keyword evidence="2" id="KW-0560">Oxidoreductase</keyword>
<dbReference type="EMBL" id="LWDL01000031">
    <property type="protein sequence ID" value="OQW49435.1"/>
    <property type="molecule type" value="Genomic_DNA"/>
</dbReference>
<evidence type="ECO:0000313" key="6">
    <source>
        <dbReference type="Proteomes" id="UP000192872"/>
    </source>
</evidence>
<gene>
    <name evidence="5" type="ORF">A4S15_01445</name>
</gene>
<dbReference type="InterPro" id="IPR036291">
    <property type="entry name" value="NAD(P)-bd_dom_sf"/>
</dbReference>
<keyword evidence="3" id="KW-0028">Amino-acid biosynthesis</keyword>
<dbReference type="SUPFAM" id="SSF53223">
    <property type="entry name" value="Aminoacid dehydrogenase-like, N-terminal domain"/>
    <property type="match status" value="1"/>
</dbReference>